<dbReference type="PRINTS" id="PR00050">
    <property type="entry name" value="COLDSHOCK"/>
</dbReference>
<evidence type="ECO:0000256" key="2">
    <source>
        <dbReference type="ARBA" id="ARBA00022490"/>
    </source>
</evidence>
<dbReference type="EMBL" id="FNCE01000006">
    <property type="protein sequence ID" value="SDG15918.1"/>
    <property type="molecule type" value="Genomic_DNA"/>
</dbReference>
<evidence type="ECO:0000259" key="4">
    <source>
        <dbReference type="PROSITE" id="PS51857"/>
    </source>
</evidence>
<dbReference type="RefSeq" id="WP_090020023.1">
    <property type="nucleotide sequence ID" value="NZ_FNCE01000006.1"/>
</dbReference>
<dbReference type="InterPro" id="IPR012156">
    <property type="entry name" value="Cold_shock_CspA"/>
</dbReference>
<dbReference type="PIRSF" id="PIRSF002599">
    <property type="entry name" value="Cold_shock_A"/>
    <property type="match status" value="1"/>
</dbReference>
<sequence>MATGTVKFFNTTKGYGFIQPEDGGKDVFVHITAVQRAGMTGLEEGQRIGYDLVTDKGKTAAGNLHAV</sequence>
<dbReference type="AlphaFoldDB" id="A0A1G7RYS0"/>
<reference evidence="5 6" key="1">
    <citation type="submission" date="2016-10" db="EMBL/GenBank/DDBJ databases">
        <authorList>
            <person name="de Groot N.N."/>
        </authorList>
    </citation>
    <scope>NUCLEOTIDE SEQUENCE [LARGE SCALE GENOMIC DNA]</scope>
    <source>
        <strain evidence="5 6">DSM 25584</strain>
    </source>
</reference>
<protein>
    <submittedName>
        <fullName evidence="5">Cold-shock DNA-binding protein family</fullName>
    </submittedName>
</protein>
<dbReference type="PANTHER" id="PTHR11544">
    <property type="entry name" value="COLD SHOCK DOMAIN CONTAINING PROTEINS"/>
    <property type="match status" value="1"/>
</dbReference>
<dbReference type="STRING" id="1082479.SAMN05216241_10653"/>
<keyword evidence="6" id="KW-1185">Reference proteome</keyword>
<dbReference type="SUPFAM" id="SSF50249">
    <property type="entry name" value="Nucleic acid-binding proteins"/>
    <property type="match status" value="1"/>
</dbReference>
<dbReference type="InterPro" id="IPR011129">
    <property type="entry name" value="CSD"/>
</dbReference>
<dbReference type="InterPro" id="IPR050181">
    <property type="entry name" value="Cold_shock_domain"/>
</dbReference>
<evidence type="ECO:0000313" key="6">
    <source>
        <dbReference type="Proteomes" id="UP000199415"/>
    </source>
</evidence>
<dbReference type="Gene3D" id="2.40.50.140">
    <property type="entry name" value="Nucleic acid-binding proteins"/>
    <property type="match status" value="1"/>
</dbReference>
<evidence type="ECO:0000256" key="1">
    <source>
        <dbReference type="ARBA" id="ARBA00004496"/>
    </source>
</evidence>
<dbReference type="OrthoDB" id="9801074at2"/>
<dbReference type="GO" id="GO:0003677">
    <property type="term" value="F:DNA binding"/>
    <property type="evidence" value="ECO:0007669"/>
    <property type="project" value="UniProtKB-KW"/>
</dbReference>
<dbReference type="Proteomes" id="UP000199415">
    <property type="component" value="Unassembled WGS sequence"/>
</dbReference>
<dbReference type="GO" id="GO:0005829">
    <property type="term" value="C:cytosol"/>
    <property type="evidence" value="ECO:0007669"/>
    <property type="project" value="UniProtKB-ARBA"/>
</dbReference>
<keyword evidence="2" id="KW-0963">Cytoplasm</keyword>
<dbReference type="SMART" id="SM00357">
    <property type="entry name" value="CSP"/>
    <property type="match status" value="1"/>
</dbReference>
<dbReference type="PROSITE" id="PS51857">
    <property type="entry name" value="CSD_2"/>
    <property type="match status" value="1"/>
</dbReference>
<feature type="domain" description="CSD" evidence="4">
    <location>
        <begin position="1"/>
        <end position="67"/>
    </location>
</feature>
<evidence type="ECO:0000256" key="3">
    <source>
        <dbReference type="RuleBase" id="RU000408"/>
    </source>
</evidence>
<dbReference type="InterPro" id="IPR002059">
    <property type="entry name" value="CSP_DNA-bd"/>
</dbReference>
<evidence type="ECO:0000313" key="5">
    <source>
        <dbReference type="EMBL" id="SDG15918.1"/>
    </source>
</evidence>
<dbReference type="CDD" id="cd04458">
    <property type="entry name" value="CSP_CDS"/>
    <property type="match status" value="1"/>
</dbReference>
<proteinExistence type="predicted"/>
<comment type="subcellular location">
    <subcellularLocation>
        <location evidence="1 3">Cytoplasm</location>
    </subcellularLocation>
</comment>
<name>A0A1G7RYS0_9PROT</name>
<keyword evidence="5" id="KW-0238">DNA-binding</keyword>
<organism evidence="5 6">
    <name type="scientific">Limimonas halophila</name>
    <dbReference type="NCBI Taxonomy" id="1082479"/>
    <lineage>
        <taxon>Bacteria</taxon>
        <taxon>Pseudomonadati</taxon>
        <taxon>Pseudomonadota</taxon>
        <taxon>Alphaproteobacteria</taxon>
        <taxon>Rhodospirillales</taxon>
        <taxon>Rhodovibrionaceae</taxon>
        <taxon>Limimonas</taxon>
    </lineage>
</organism>
<accession>A0A1G7RYS0</accession>
<dbReference type="Pfam" id="PF00313">
    <property type="entry name" value="CSD"/>
    <property type="match status" value="1"/>
</dbReference>
<dbReference type="PROSITE" id="PS00352">
    <property type="entry name" value="CSD_1"/>
    <property type="match status" value="1"/>
</dbReference>
<dbReference type="InterPro" id="IPR019844">
    <property type="entry name" value="CSD_CS"/>
</dbReference>
<dbReference type="InterPro" id="IPR012340">
    <property type="entry name" value="NA-bd_OB-fold"/>
</dbReference>
<gene>
    <name evidence="5" type="ORF">SAMN05216241_10653</name>
</gene>